<dbReference type="GO" id="GO:0005829">
    <property type="term" value="C:cytosol"/>
    <property type="evidence" value="ECO:0007669"/>
    <property type="project" value="TreeGrafter"/>
</dbReference>
<feature type="region of interest" description="Disordered" evidence="1">
    <location>
        <begin position="145"/>
        <end position="174"/>
    </location>
</feature>
<evidence type="ECO:0000313" key="3">
    <source>
        <dbReference type="Proteomes" id="UP000838763"/>
    </source>
</evidence>
<evidence type="ECO:0000256" key="1">
    <source>
        <dbReference type="SAM" id="MobiDB-lite"/>
    </source>
</evidence>
<comment type="caution">
    <text evidence="2">The sequence shown here is derived from an EMBL/GenBank/DDBJ whole genome shotgun (WGS) entry which is preliminary data.</text>
</comment>
<reference evidence="2" key="1">
    <citation type="submission" date="2022-11" db="EMBL/GenBank/DDBJ databases">
        <authorList>
            <person name="Scott C."/>
            <person name="Bruce N."/>
        </authorList>
    </citation>
    <scope>NUCLEOTIDE SEQUENCE</scope>
</reference>
<dbReference type="PANTHER" id="PTHR11476">
    <property type="entry name" value="HISTIDYL-TRNA SYNTHETASE"/>
    <property type="match status" value="1"/>
</dbReference>
<dbReference type="GO" id="GO:0003723">
    <property type="term" value="F:RNA binding"/>
    <property type="evidence" value="ECO:0007669"/>
    <property type="project" value="TreeGrafter"/>
</dbReference>
<dbReference type="Proteomes" id="UP000838763">
    <property type="component" value="Unassembled WGS sequence"/>
</dbReference>
<feature type="compositionally biased region" description="Low complexity" evidence="1">
    <location>
        <begin position="151"/>
        <end position="165"/>
    </location>
</feature>
<dbReference type="GO" id="GO:0005739">
    <property type="term" value="C:mitochondrion"/>
    <property type="evidence" value="ECO:0007669"/>
    <property type="project" value="TreeGrafter"/>
</dbReference>
<organism evidence="2 3">
    <name type="scientific">Parascedosporium putredinis</name>
    <dbReference type="NCBI Taxonomy" id="1442378"/>
    <lineage>
        <taxon>Eukaryota</taxon>
        <taxon>Fungi</taxon>
        <taxon>Dikarya</taxon>
        <taxon>Ascomycota</taxon>
        <taxon>Pezizomycotina</taxon>
        <taxon>Sordariomycetes</taxon>
        <taxon>Hypocreomycetidae</taxon>
        <taxon>Microascales</taxon>
        <taxon>Microascaceae</taxon>
        <taxon>Parascedosporium</taxon>
    </lineage>
</organism>
<dbReference type="OrthoDB" id="1906957at2759"/>
<name>A0A9P1H561_9PEZI</name>
<gene>
    <name evidence="2" type="ORF">PPNO1_LOCUS5873</name>
</gene>
<dbReference type="InterPro" id="IPR036621">
    <property type="entry name" value="Anticodon-bd_dom_sf"/>
</dbReference>
<dbReference type="AlphaFoldDB" id="A0A9P1H561"/>
<proteinExistence type="predicted"/>
<sequence length="174" mass="18878">MFSGKTQIPCVGISFGVDRIFSITKARLAADKSAAAVRKNEVDVYVMAFGGKGFTGLLKERMEVCSRLWGAGIKAEFLYKDEWNNGKVKVKEMGLRDGHPEKEGVEVALDNLVADVKAKLARRAELEDMTRQAEGLKVVHGIKGEELEVSAQPTTTEAAAPDAPAGEQPVTEEK</sequence>
<dbReference type="GO" id="GO:0032543">
    <property type="term" value="P:mitochondrial translation"/>
    <property type="evidence" value="ECO:0007669"/>
    <property type="project" value="TreeGrafter"/>
</dbReference>
<dbReference type="GO" id="GO:0006427">
    <property type="term" value="P:histidyl-tRNA aminoacylation"/>
    <property type="evidence" value="ECO:0007669"/>
    <property type="project" value="TreeGrafter"/>
</dbReference>
<dbReference type="GO" id="GO:0004821">
    <property type="term" value="F:histidine-tRNA ligase activity"/>
    <property type="evidence" value="ECO:0007669"/>
    <property type="project" value="TreeGrafter"/>
</dbReference>
<keyword evidence="3" id="KW-1185">Reference proteome</keyword>
<dbReference type="Gene3D" id="3.40.50.800">
    <property type="entry name" value="Anticodon-binding domain"/>
    <property type="match status" value="1"/>
</dbReference>
<dbReference type="PANTHER" id="PTHR11476:SF7">
    <property type="entry name" value="HISTIDINE--TRNA LIGASE"/>
    <property type="match status" value="1"/>
</dbReference>
<accession>A0A9P1H561</accession>
<dbReference type="EMBL" id="CALLCH030000015">
    <property type="protein sequence ID" value="CAI4216212.1"/>
    <property type="molecule type" value="Genomic_DNA"/>
</dbReference>
<evidence type="ECO:0000313" key="2">
    <source>
        <dbReference type="EMBL" id="CAI4216212.1"/>
    </source>
</evidence>
<dbReference type="SUPFAM" id="SSF52954">
    <property type="entry name" value="Class II aaRS ABD-related"/>
    <property type="match status" value="1"/>
</dbReference>
<protein>
    <submittedName>
        <fullName evidence="2">Uncharacterized protein</fullName>
    </submittedName>
</protein>